<keyword evidence="3" id="KW-1003">Cell membrane</keyword>
<dbReference type="InterPro" id="IPR002528">
    <property type="entry name" value="MATE_fam"/>
</dbReference>
<feature type="transmembrane region" description="Helical" evidence="7">
    <location>
        <begin position="254"/>
        <end position="272"/>
    </location>
</feature>
<dbReference type="GO" id="GO:0042910">
    <property type="term" value="F:xenobiotic transmembrane transporter activity"/>
    <property type="evidence" value="ECO:0007669"/>
    <property type="project" value="InterPro"/>
</dbReference>
<feature type="transmembrane region" description="Helical" evidence="7">
    <location>
        <begin position="135"/>
        <end position="157"/>
    </location>
</feature>
<feature type="transmembrane region" description="Helical" evidence="7">
    <location>
        <begin position="284"/>
        <end position="309"/>
    </location>
</feature>
<sequence length="453" mass="49343">MELTVFKRENDFYKRMLAIAIPITLQNLITIGISMADTMMLGSLGEVALSASALANQFSFIFLVIHFGLAGGAGVLTGQFWGKGDKESISKTLSMMLKISAIFSFTFFILGQFFPSQIMRIYTPDPSVIAEGVKYLKILSFAFLVQGFSTIAIGILRTVGIVKLALCSTAISFFANIFLNWMFIFGNLGAPRLGAAGAAVGTLISRIIEFLIVAIYLIFIDKRIQFKIKDLFKHDKAIFTDYAKHGTPVLISDFILVIGLNMLSVIMGRMGAEMVAANSINTVLQQFCTVFLMGVANASGVIIGNTVGAREYDKAQDYGKTFLVLAILIGCISGLLIFSLKNVMIGFYDVAGSTKEIAYQLMNTTSIIVVFSAVGSTLTKGVLRAGGDTKFLMKADVLFLWLLAIPLGFIAGVVLNLPAGIVFFCLKIDEVIKALWCTKRLLLDKWIKNVTLA</sequence>
<evidence type="ECO:0000256" key="4">
    <source>
        <dbReference type="ARBA" id="ARBA00022692"/>
    </source>
</evidence>
<dbReference type="PANTHER" id="PTHR42925:SF2">
    <property type="entry name" value="NA+ DRIVEN MULTIDRUG EFFLUX PUMP"/>
    <property type="match status" value="1"/>
</dbReference>
<evidence type="ECO:0000256" key="6">
    <source>
        <dbReference type="ARBA" id="ARBA00023136"/>
    </source>
</evidence>
<evidence type="ECO:0000256" key="2">
    <source>
        <dbReference type="ARBA" id="ARBA00022448"/>
    </source>
</evidence>
<comment type="subcellular location">
    <subcellularLocation>
        <location evidence="1">Cell membrane</location>
        <topology evidence="1">Multi-pass membrane protein</topology>
    </subcellularLocation>
</comment>
<name>A0A174HHY8_9CLOT</name>
<dbReference type="InterPro" id="IPR047135">
    <property type="entry name" value="YsiQ"/>
</dbReference>
<dbReference type="Pfam" id="PF01554">
    <property type="entry name" value="MatE"/>
    <property type="match status" value="2"/>
</dbReference>
<feature type="transmembrane region" description="Helical" evidence="7">
    <location>
        <begin position="97"/>
        <end position="115"/>
    </location>
</feature>
<feature type="transmembrane region" description="Helical" evidence="7">
    <location>
        <begin position="321"/>
        <end position="345"/>
    </location>
</feature>
<dbReference type="InterPro" id="IPR048279">
    <property type="entry name" value="MdtK-like"/>
</dbReference>
<dbReference type="NCBIfam" id="TIGR00797">
    <property type="entry name" value="matE"/>
    <property type="match status" value="1"/>
</dbReference>
<evidence type="ECO:0000313" key="9">
    <source>
        <dbReference type="Proteomes" id="UP000095594"/>
    </source>
</evidence>
<evidence type="ECO:0000256" key="7">
    <source>
        <dbReference type="SAM" id="Phobius"/>
    </source>
</evidence>
<dbReference type="RefSeq" id="WP_055266441.1">
    <property type="nucleotide sequence ID" value="NZ_CABIXQ010000014.1"/>
</dbReference>
<dbReference type="EMBL" id="CYZX01000014">
    <property type="protein sequence ID" value="CUO73026.1"/>
    <property type="molecule type" value="Genomic_DNA"/>
</dbReference>
<dbReference type="AlphaFoldDB" id="A0A174HHY8"/>
<feature type="transmembrane region" description="Helical" evidence="7">
    <location>
        <begin position="398"/>
        <end position="424"/>
    </location>
</feature>
<dbReference type="CDD" id="cd13134">
    <property type="entry name" value="MATE_like_8"/>
    <property type="match status" value="1"/>
</dbReference>
<evidence type="ECO:0000256" key="1">
    <source>
        <dbReference type="ARBA" id="ARBA00004651"/>
    </source>
</evidence>
<organism evidence="8 9">
    <name type="scientific">Clostridium disporicum</name>
    <dbReference type="NCBI Taxonomy" id="84024"/>
    <lineage>
        <taxon>Bacteria</taxon>
        <taxon>Bacillati</taxon>
        <taxon>Bacillota</taxon>
        <taxon>Clostridia</taxon>
        <taxon>Eubacteriales</taxon>
        <taxon>Clostridiaceae</taxon>
        <taxon>Clostridium</taxon>
    </lineage>
</organism>
<feature type="transmembrane region" description="Helical" evidence="7">
    <location>
        <begin position="196"/>
        <end position="219"/>
    </location>
</feature>
<dbReference type="OrthoDB" id="9780160at2"/>
<evidence type="ECO:0000256" key="5">
    <source>
        <dbReference type="ARBA" id="ARBA00022989"/>
    </source>
</evidence>
<protein>
    <submittedName>
        <fullName evidence="8">MATE efflux family protein</fullName>
    </submittedName>
</protein>
<reference evidence="8 9" key="1">
    <citation type="submission" date="2015-09" db="EMBL/GenBank/DDBJ databases">
        <authorList>
            <consortium name="Pathogen Informatics"/>
        </authorList>
    </citation>
    <scope>NUCLEOTIDE SEQUENCE [LARGE SCALE GENOMIC DNA]</scope>
    <source>
        <strain evidence="8 9">2789STDY5834856</strain>
    </source>
</reference>
<keyword evidence="4 7" id="KW-0812">Transmembrane</keyword>
<feature type="transmembrane region" description="Helical" evidence="7">
    <location>
        <begin position="357"/>
        <end position="378"/>
    </location>
</feature>
<feature type="transmembrane region" description="Helical" evidence="7">
    <location>
        <begin position="164"/>
        <end position="184"/>
    </location>
</feature>
<keyword evidence="2" id="KW-0813">Transport</keyword>
<dbReference type="GO" id="GO:0005886">
    <property type="term" value="C:plasma membrane"/>
    <property type="evidence" value="ECO:0007669"/>
    <property type="project" value="UniProtKB-SubCell"/>
</dbReference>
<feature type="transmembrane region" description="Helical" evidence="7">
    <location>
        <begin position="54"/>
        <end position="76"/>
    </location>
</feature>
<accession>A0A174HHY8</accession>
<keyword evidence="5 7" id="KW-1133">Transmembrane helix</keyword>
<dbReference type="PANTHER" id="PTHR42925">
    <property type="entry name" value="MULTIDRUG AND TOXIN EFFLUX PROTEIN MATE FAMILY"/>
    <property type="match status" value="1"/>
</dbReference>
<gene>
    <name evidence="8" type="primary">norM_5</name>
    <name evidence="8" type="ORF">ERS852471_02147</name>
</gene>
<dbReference type="Proteomes" id="UP000095594">
    <property type="component" value="Unassembled WGS sequence"/>
</dbReference>
<evidence type="ECO:0000256" key="3">
    <source>
        <dbReference type="ARBA" id="ARBA00022475"/>
    </source>
</evidence>
<dbReference type="GO" id="GO:0015297">
    <property type="term" value="F:antiporter activity"/>
    <property type="evidence" value="ECO:0007669"/>
    <property type="project" value="InterPro"/>
</dbReference>
<proteinExistence type="predicted"/>
<feature type="transmembrane region" description="Helical" evidence="7">
    <location>
        <begin position="12"/>
        <end position="34"/>
    </location>
</feature>
<keyword evidence="6 7" id="KW-0472">Membrane</keyword>
<dbReference type="PIRSF" id="PIRSF006603">
    <property type="entry name" value="DinF"/>
    <property type="match status" value="1"/>
</dbReference>
<evidence type="ECO:0000313" key="8">
    <source>
        <dbReference type="EMBL" id="CUO73026.1"/>
    </source>
</evidence>